<protein>
    <submittedName>
        <fullName evidence="1">Uncharacterized protein</fullName>
    </submittedName>
</protein>
<sequence>MMNKLITFYQNEAYSDDALGEAMSAGSVLATSEVAQPEGFLPEKYQVFNQDGSVDLEQSARKLSEGYSHLERRLGTGDIPPRSVDEYDVDLQSELFTFDDFKQDPENREFLGKAHELGMTQKQVEFVLGEYAKRLPELVQVGKELNIEEAYQSLSQVWTNETDFNKNLRTAYQAFQRYAAPEDLQHMDQIGNNPIVIKILANIGKTLQEDTGIGRSLGFQQQDIKQVMASEAYRNANHPDHKATHERVKRYYESTYGNQTIA</sequence>
<organism evidence="1 2">
    <name type="scientific">Entomomonas asaccharolytica</name>
    <dbReference type="NCBI Taxonomy" id="2785331"/>
    <lineage>
        <taxon>Bacteria</taxon>
        <taxon>Pseudomonadati</taxon>
        <taxon>Pseudomonadota</taxon>
        <taxon>Gammaproteobacteria</taxon>
        <taxon>Pseudomonadales</taxon>
        <taxon>Pseudomonadaceae</taxon>
        <taxon>Entomomonas</taxon>
    </lineage>
</organism>
<dbReference type="Proteomes" id="UP000595278">
    <property type="component" value="Chromosome"/>
</dbReference>
<proteinExistence type="predicted"/>
<dbReference type="RefSeq" id="WP_201090613.1">
    <property type="nucleotide sequence ID" value="NZ_CP067393.1"/>
</dbReference>
<evidence type="ECO:0000313" key="2">
    <source>
        <dbReference type="Proteomes" id="UP000595278"/>
    </source>
</evidence>
<dbReference type="EMBL" id="CP067393">
    <property type="protein sequence ID" value="QQP84716.1"/>
    <property type="molecule type" value="Genomic_DNA"/>
</dbReference>
<gene>
    <name evidence="1" type="ORF">JHT90_09885</name>
</gene>
<dbReference type="KEGG" id="eaz:JHT90_09885"/>
<evidence type="ECO:0000313" key="1">
    <source>
        <dbReference type="EMBL" id="QQP84716.1"/>
    </source>
</evidence>
<name>A0A974NDD3_9GAMM</name>
<keyword evidence="2" id="KW-1185">Reference proteome</keyword>
<accession>A0A974NDD3</accession>
<dbReference type="AlphaFoldDB" id="A0A974NDD3"/>
<reference evidence="1 2" key="1">
    <citation type="submission" date="2021-01" db="EMBL/GenBank/DDBJ databases">
        <title>Entomomonas sp. F2A isolated from a house cricket (Acheta domesticus).</title>
        <authorList>
            <person name="Spergser J."/>
            <person name="Busse H.-J."/>
        </authorList>
    </citation>
    <scope>NUCLEOTIDE SEQUENCE [LARGE SCALE GENOMIC DNA]</scope>
    <source>
        <strain evidence="1 2">F2A</strain>
    </source>
</reference>